<sequence>TRASVLAMDQIHDRLRRPTPRDNGVSQIYVDIRCPRSTQTEHDEPPERGYTPADRLDGEPLWQALATLPPRQRAVLVLRYYEDLTEGEIAVALGISTGTVKSRASRAMTKLRAALAETTGSPAGSGMA</sequence>
<dbReference type="InterPro" id="IPR014284">
    <property type="entry name" value="RNA_pol_sigma-70_dom"/>
</dbReference>
<evidence type="ECO:0000256" key="1">
    <source>
        <dbReference type="ARBA" id="ARBA00010641"/>
    </source>
</evidence>
<dbReference type="GO" id="GO:0016987">
    <property type="term" value="F:sigma factor activity"/>
    <property type="evidence" value="ECO:0007669"/>
    <property type="project" value="UniProtKB-KW"/>
</dbReference>
<dbReference type="SUPFAM" id="SSF88659">
    <property type="entry name" value="Sigma3 and sigma4 domains of RNA polymerase sigma factors"/>
    <property type="match status" value="1"/>
</dbReference>
<feature type="region of interest" description="Disordered" evidence="6">
    <location>
        <begin position="35"/>
        <end position="56"/>
    </location>
</feature>
<feature type="non-terminal residue" evidence="8">
    <location>
        <position position="1"/>
    </location>
</feature>
<keyword evidence="5" id="KW-0804">Transcription</keyword>
<dbReference type="GO" id="GO:0006352">
    <property type="term" value="P:DNA-templated transcription initiation"/>
    <property type="evidence" value="ECO:0007669"/>
    <property type="project" value="InterPro"/>
</dbReference>
<dbReference type="AlphaFoldDB" id="A0A2W2C0U0"/>
<dbReference type="InterPro" id="IPR000792">
    <property type="entry name" value="Tscrpt_reg_LuxR_C"/>
</dbReference>
<protein>
    <recommendedName>
        <fullName evidence="7">HTH luxR-type domain-containing protein</fullName>
    </recommendedName>
</protein>
<evidence type="ECO:0000256" key="5">
    <source>
        <dbReference type="ARBA" id="ARBA00023163"/>
    </source>
</evidence>
<dbReference type="InterPro" id="IPR039425">
    <property type="entry name" value="RNA_pol_sigma-70-like"/>
</dbReference>
<evidence type="ECO:0000256" key="4">
    <source>
        <dbReference type="ARBA" id="ARBA00023125"/>
    </source>
</evidence>
<dbReference type="InterPro" id="IPR013324">
    <property type="entry name" value="RNA_pol_sigma_r3/r4-like"/>
</dbReference>
<evidence type="ECO:0000313" key="9">
    <source>
        <dbReference type="Proteomes" id="UP000248764"/>
    </source>
</evidence>
<dbReference type="Pfam" id="PF08281">
    <property type="entry name" value="Sigma70_r4_2"/>
    <property type="match status" value="1"/>
</dbReference>
<dbReference type="PANTHER" id="PTHR43133">
    <property type="entry name" value="RNA POLYMERASE ECF-TYPE SIGMA FACTO"/>
    <property type="match status" value="1"/>
</dbReference>
<evidence type="ECO:0000256" key="2">
    <source>
        <dbReference type="ARBA" id="ARBA00023015"/>
    </source>
</evidence>
<reference evidence="8 9" key="1">
    <citation type="submission" date="2018-01" db="EMBL/GenBank/DDBJ databases">
        <title>Draft genome sequence of Jiangella sp. GTF31.</title>
        <authorList>
            <person name="Sahin N."/>
            <person name="Ay H."/>
            <person name="Saygin H."/>
        </authorList>
    </citation>
    <scope>NUCLEOTIDE SEQUENCE [LARGE SCALE GENOMIC DNA]</scope>
    <source>
        <strain evidence="8 9">GTF31</strain>
    </source>
</reference>
<dbReference type="Gene3D" id="1.10.10.10">
    <property type="entry name" value="Winged helix-like DNA-binding domain superfamily/Winged helix DNA-binding domain"/>
    <property type="match status" value="1"/>
</dbReference>
<keyword evidence="9" id="KW-1185">Reference proteome</keyword>
<dbReference type="NCBIfam" id="TIGR02937">
    <property type="entry name" value="sigma70-ECF"/>
    <property type="match status" value="1"/>
</dbReference>
<dbReference type="EMBL" id="POTW01000143">
    <property type="protein sequence ID" value="PZF79396.1"/>
    <property type="molecule type" value="Genomic_DNA"/>
</dbReference>
<keyword evidence="3" id="KW-0731">Sigma factor</keyword>
<accession>A0A2W2C0U0</accession>
<dbReference type="PANTHER" id="PTHR43133:SF8">
    <property type="entry name" value="RNA POLYMERASE SIGMA FACTOR HI_1459-RELATED"/>
    <property type="match status" value="1"/>
</dbReference>
<evidence type="ECO:0000256" key="6">
    <source>
        <dbReference type="SAM" id="MobiDB-lite"/>
    </source>
</evidence>
<evidence type="ECO:0000313" key="8">
    <source>
        <dbReference type="EMBL" id="PZF79396.1"/>
    </source>
</evidence>
<comment type="caution">
    <text evidence="8">The sequence shown here is derived from an EMBL/GenBank/DDBJ whole genome shotgun (WGS) entry which is preliminary data.</text>
</comment>
<dbReference type="InterPro" id="IPR036388">
    <property type="entry name" value="WH-like_DNA-bd_sf"/>
</dbReference>
<dbReference type="SMART" id="SM00421">
    <property type="entry name" value="HTH_LUXR"/>
    <property type="match status" value="1"/>
</dbReference>
<name>A0A2W2C0U0_9ACTN</name>
<dbReference type="GO" id="GO:0003677">
    <property type="term" value="F:DNA binding"/>
    <property type="evidence" value="ECO:0007669"/>
    <property type="project" value="UniProtKB-KW"/>
</dbReference>
<proteinExistence type="inferred from homology"/>
<dbReference type="InterPro" id="IPR013249">
    <property type="entry name" value="RNA_pol_sigma70_r4_t2"/>
</dbReference>
<comment type="similarity">
    <text evidence="1">Belongs to the sigma-70 factor family. ECF subfamily.</text>
</comment>
<keyword evidence="4" id="KW-0238">DNA-binding</keyword>
<keyword evidence="2" id="KW-0805">Transcription regulation</keyword>
<evidence type="ECO:0000256" key="3">
    <source>
        <dbReference type="ARBA" id="ARBA00023082"/>
    </source>
</evidence>
<evidence type="ECO:0000259" key="7">
    <source>
        <dbReference type="SMART" id="SM00421"/>
    </source>
</evidence>
<organism evidence="8 9">
    <name type="scientific">Jiangella anatolica</name>
    <dbReference type="NCBI Taxonomy" id="2670374"/>
    <lineage>
        <taxon>Bacteria</taxon>
        <taxon>Bacillati</taxon>
        <taxon>Actinomycetota</taxon>
        <taxon>Actinomycetes</taxon>
        <taxon>Jiangellales</taxon>
        <taxon>Jiangellaceae</taxon>
        <taxon>Jiangella</taxon>
    </lineage>
</organism>
<dbReference type="Proteomes" id="UP000248764">
    <property type="component" value="Unassembled WGS sequence"/>
</dbReference>
<gene>
    <name evidence="8" type="ORF">C1I92_31435</name>
</gene>
<dbReference type="CDD" id="cd06171">
    <property type="entry name" value="Sigma70_r4"/>
    <property type="match status" value="1"/>
</dbReference>
<feature type="domain" description="HTH luxR-type" evidence="7">
    <location>
        <begin position="65"/>
        <end position="119"/>
    </location>
</feature>